<organism evidence="2 3">
    <name type="scientific">Streptomyces pseudovenezuelae</name>
    <dbReference type="NCBI Taxonomy" id="67350"/>
    <lineage>
        <taxon>Bacteria</taxon>
        <taxon>Bacillati</taxon>
        <taxon>Actinomycetota</taxon>
        <taxon>Actinomycetes</taxon>
        <taxon>Kitasatosporales</taxon>
        <taxon>Streptomycetaceae</taxon>
        <taxon>Streptomyces</taxon>
        <taxon>Streptomyces aurantiacus group</taxon>
    </lineage>
</organism>
<sequence>MAFVDVEVEQQQFEQFRFLTGSHALKSFLNRPNEPLDLDLRPPLHVQPLRLSELDRLFGLGTQQINFLEHAVRCGGRLFTVFSGVLDGALPECARLLLSLAAYRVGPVIEGFQSGPRTGDSGTVGNGQGSRAVERGV</sequence>
<name>A0ABT6LPH4_9ACTN</name>
<accession>A0ABT6LPH4</accession>
<comment type="caution">
    <text evidence="2">The sequence shown here is derived from an EMBL/GenBank/DDBJ whole genome shotgun (WGS) entry which is preliminary data.</text>
</comment>
<evidence type="ECO:0000256" key="1">
    <source>
        <dbReference type="SAM" id="MobiDB-lite"/>
    </source>
</evidence>
<protein>
    <submittedName>
        <fullName evidence="2">Uncharacterized protein</fullName>
    </submittedName>
</protein>
<gene>
    <name evidence="2" type="ORF">M2283_005539</name>
</gene>
<reference evidence="2 3" key="1">
    <citation type="submission" date="2023-04" db="EMBL/GenBank/DDBJ databases">
        <title>Forest soil microbial communities from Buena Vista Peninsula, Colon Province, Panama.</title>
        <authorList>
            <person name="Bouskill N."/>
        </authorList>
    </citation>
    <scope>NUCLEOTIDE SEQUENCE [LARGE SCALE GENOMIC DNA]</scope>
    <source>
        <strain evidence="2 3">GGS1</strain>
    </source>
</reference>
<proteinExistence type="predicted"/>
<dbReference type="Proteomes" id="UP001160499">
    <property type="component" value="Unassembled WGS sequence"/>
</dbReference>
<evidence type="ECO:0000313" key="3">
    <source>
        <dbReference type="Proteomes" id="UP001160499"/>
    </source>
</evidence>
<evidence type="ECO:0000313" key="2">
    <source>
        <dbReference type="EMBL" id="MDH6218207.1"/>
    </source>
</evidence>
<dbReference type="RefSeq" id="WP_280879098.1">
    <property type="nucleotide sequence ID" value="NZ_JARXVH010000009.1"/>
</dbReference>
<feature type="region of interest" description="Disordered" evidence="1">
    <location>
        <begin position="114"/>
        <end position="137"/>
    </location>
</feature>
<dbReference type="EMBL" id="JARXVH010000009">
    <property type="protein sequence ID" value="MDH6218207.1"/>
    <property type="molecule type" value="Genomic_DNA"/>
</dbReference>
<keyword evidence="3" id="KW-1185">Reference proteome</keyword>